<sequence length="185" mass="20766">MCHDMPAGARMLQQNLKVNSEQGGVSLACHQPRHFSVPGSHIAGLDPRTTPASLSQFRGPPAVTGSLPPWVRLQALELTWCAPYVPFMKLPQRGFCWNWEMMKDATAATEALKVLSGTNHYSLHSTHLWDRACAVKDIAQPNLASRRRKSRQRPREVQHPEMPHSATVHRTGTPDSCLSRETDRW</sequence>
<dbReference type="Proteomes" id="UP000604046">
    <property type="component" value="Unassembled WGS sequence"/>
</dbReference>
<name>A0A812KUL6_9DINO</name>
<organism evidence="2 3">
    <name type="scientific">Symbiodinium natans</name>
    <dbReference type="NCBI Taxonomy" id="878477"/>
    <lineage>
        <taxon>Eukaryota</taxon>
        <taxon>Sar</taxon>
        <taxon>Alveolata</taxon>
        <taxon>Dinophyceae</taxon>
        <taxon>Suessiales</taxon>
        <taxon>Symbiodiniaceae</taxon>
        <taxon>Symbiodinium</taxon>
    </lineage>
</organism>
<evidence type="ECO:0000313" key="2">
    <source>
        <dbReference type="EMBL" id="CAE7233321.1"/>
    </source>
</evidence>
<comment type="caution">
    <text evidence="2">The sequence shown here is derived from an EMBL/GenBank/DDBJ whole genome shotgun (WGS) entry which is preliminary data.</text>
</comment>
<accession>A0A812KUL6</accession>
<dbReference type="EMBL" id="CAJNDS010000779">
    <property type="protein sequence ID" value="CAE7233321.1"/>
    <property type="molecule type" value="Genomic_DNA"/>
</dbReference>
<feature type="compositionally biased region" description="Basic and acidic residues" evidence="1">
    <location>
        <begin position="153"/>
        <end position="162"/>
    </location>
</feature>
<evidence type="ECO:0000256" key="1">
    <source>
        <dbReference type="SAM" id="MobiDB-lite"/>
    </source>
</evidence>
<dbReference type="AlphaFoldDB" id="A0A812KUL6"/>
<evidence type="ECO:0000313" key="3">
    <source>
        <dbReference type="Proteomes" id="UP000604046"/>
    </source>
</evidence>
<gene>
    <name evidence="2" type="ORF">SNAT2548_LOCUS9745</name>
</gene>
<reference evidence="2" key="1">
    <citation type="submission" date="2021-02" db="EMBL/GenBank/DDBJ databases">
        <authorList>
            <person name="Dougan E. K."/>
            <person name="Rhodes N."/>
            <person name="Thang M."/>
            <person name="Chan C."/>
        </authorList>
    </citation>
    <scope>NUCLEOTIDE SEQUENCE</scope>
</reference>
<protein>
    <submittedName>
        <fullName evidence="2">Uncharacterized protein</fullName>
    </submittedName>
</protein>
<keyword evidence="3" id="KW-1185">Reference proteome</keyword>
<feature type="region of interest" description="Disordered" evidence="1">
    <location>
        <begin position="141"/>
        <end position="185"/>
    </location>
</feature>
<proteinExistence type="predicted"/>